<name>A0A2K8KYV4_MARES</name>
<reference evidence="2 3" key="1">
    <citation type="submission" date="2016-12" db="EMBL/GenBank/DDBJ databases">
        <title>Isolation and genomic insights into novel planktonic Zetaproteobacteria from stratified waters of the Chesapeake Bay.</title>
        <authorList>
            <person name="McAllister S.M."/>
            <person name="Kato S."/>
            <person name="Chan C.S."/>
            <person name="Chiu B.K."/>
            <person name="Field E.K."/>
        </authorList>
    </citation>
    <scope>NUCLEOTIDE SEQUENCE [LARGE SCALE GENOMIC DNA]</scope>
    <source>
        <strain evidence="2 3">CP-5</strain>
    </source>
</reference>
<dbReference type="Proteomes" id="UP000231701">
    <property type="component" value="Chromosome"/>
</dbReference>
<dbReference type="RefSeq" id="WP_100277010.1">
    <property type="nucleotide sequence ID" value="NZ_CP018799.1"/>
</dbReference>
<dbReference type="InterPro" id="IPR047961">
    <property type="entry name" value="Transp_suffix-like"/>
</dbReference>
<keyword evidence="1" id="KW-1133">Transmembrane helix</keyword>
<dbReference type="EMBL" id="CP018799">
    <property type="protein sequence ID" value="ATX79079.1"/>
    <property type="molecule type" value="Genomic_DNA"/>
</dbReference>
<proteinExistence type="predicted"/>
<keyword evidence="1" id="KW-0812">Transmembrane</keyword>
<protein>
    <recommendedName>
        <fullName evidence="4">Transporter suffix domain-containing protein</fullName>
    </recommendedName>
</protein>
<evidence type="ECO:0000256" key="1">
    <source>
        <dbReference type="SAM" id="Phobius"/>
    </source>
</evidence>
<dbReference type="AlphaFoldDB" id="A0A2K8KYV4"/>
<dbReference type="NCBIfam" id="NF033684">
    <property type="entry name" value="suffix_2_RND"/>
    <property type="match status" value="1"/>
</dbReference>
<evidence type="ECO:0008006" key="4">
    <source>
        <dbReference type="Google" id="ProtNLM"/>
    </source>
</evidence>
<keyword evidence="3" id="KW-1185">Reference proteome</keyword>
<evidence type="ECO:0000313" key="3">
    <source>
        <dbReference type="Proteomes" id="UP000231701"/>
    </source>
</evidence>
<evidence type="ECO:0000313" key="2">
    <source>
        <dbReference type="EMBL" id="ATX79079.1"/>
    </source>
</evidence>
<accession>A0A2K8KYV4</accession>
<feature type="transmembrane region" description="Helical" evidence="1">
    <location>
        <begin position="12"/>
        <end position="34"/>
    </location>
</feature>
<feature type="transmembrane region" description="Helical" evidence="1">
    <location>
        <begin position="40"/>
        <end position="64"/>
    </location>
</feature>
<dbReference type="KEGG" id="maes:Ga0123461_0653"/>
<gene>
    <name evidence="2" type="ORF">Ga0123461_0653</name>
</gene>
<organism evidence="2 3">
    <name type="scientific">Mariprofundus aestuarium</name>
    <dbReference type="NCBI Taxonomy" id="1921086"/>
    <lineage>
        <taxon>Bacteria</taxon>
        <taxon>Pseudomonadati</taxon>
        <taxon>Pseudomonadota</taxon>
        <taxon>Candidatius Mariprofundia</taxon>
        <taxon>Mariprofundales</taxon>
        <taxon>Mariprofundaceae</taxon>
        <taxon>Mariprofundus</taxon>
    </lineage>
</organism>
<sequence length="89" mass="9742">MSERLSLTKRSLGLLLFWSSWLLWGVVLIVPFMLDSDAATIAVIVTSLLVAAEVCFAASLLLLGRPFCHAVKAKLKPLWQRISDNNASG</sequence>
<keyword evidence="1" id="KW-0472">Membrane</keyword>